<evidence type="ECO:0000313" key="2">
    <source>
        <dbReference type="Proteomes" id="UP000192223"/>
    </source>
</evidence>
<feature type="region of interest" description="Disordered" evidence="1">
    <location>
        <begin position="301"/>
        <end position="362"/>
    </location>
</feature>
<gene>
    <name evidence="3 4 5" type="primary">LOC108734591</name>
</gene>
<feature type="compositionally biased region" description="Polar residues" evidence="1">
    <location>
        <begin position="309"/>
        <end position="319"/>
    </location>
</feature>
<feature type="compositionally biased region" description="Polar residues" evidence="1">
    <location>
        <begin position="331"/>
        <end position="344"/>
    </location>
</feature>
<evidence type="ECO:0000256" key="1">
    <source>
        <dbReference type="SAM" id="MobiDB-lite"/>
    </source>
</evidence>
<dbReference type="RefSeq" id="XP_018321720.1">
    <property type="nucleotide sequence ID" value="XM_018466218.2"/>
</dbReference>
<name>A0A1W4WCL8_AGRPL</name>
<reference evidence="3 4" key="1">
    <citation type="submission" date="2025-04" db="UniProtKB">
        <authorList>
            <consortium name="RefSeq"/>
        </authorList>
    </citation>
    <scope>IDENTIFICATION</scope>
    <source>
        <tissue evidence="3 4">Entire body</tissue>
    </source>
</reference>
<keyword evidence="2" id="KW-1185">Reference proteome</keyword>
<evidence type="ECO:0000313" key="5">
    <source>
        <dbReference type="RefSeq" id="XP_025833116.1"/>
    </source>
</evidence>
<sequence>MAFEVNSSFLNSLIFIRSYFERVVKKLIQRSFPVTQENHINFIRTNIKKVILHLEIAISNLNQFLSHRGVIGCETDLKPTTLLNKSDFLEVLGLEMVNNNETCSIPKAPESFSGSNSTSDEVKSVWDPSLSDMNKKVDLVGEKPTLRPKPACVRSKSCLSVDKGKASESTLYKIHEGFPKTVASTSTCITTTVNNNAECEGWIKKRSGNCVHRENVSLGSTRNSIRSYSLKYLNDWEDLWEENENPFETIKKRYKEKEKDDVLPVYTVSGRIRQFERKHKRISSTVEGFLDIFDKDQNRRRSKLKGKKTNFSSSLSSIRNTKEEEDENDDVSSLASQMENNCDDSNGRDYTSDSEKETITQAKNSSILPIKAKSLGNLTKKNNNFRIMYDFSNGNVSRSKSDRLPRIVDVIYKKKPV</sequence>
<dbReference type="Proteomes" id="UP000192223">
    <property type="component" value="Unplaced"/>
</dbReference>
<dbReference type="KEGG" id="apln:108734591"/>
<dbReference type="RefSeq" id="XP_025833116.1">
    <property type="nucleotide sequence ID" value="XM_025977331.1"/>
</dbReference>
<protein>
    <submittedName>
        <fullName evidence="3 4">Uncharacterized protein</fullName>
    </submittedName>
</protein>
<dbReference type="AlphaFoldDB" id="A0A1W4WCL8"/>
<accession>A0A1W4WCL8</accession>
<evidence type="ECO:0000313" key="4">
    <source>
        <dbReference type="RefSeq" id="XP_018321721.1"/>
    </source>
</evidence>
<dbReference type="RefSeq" id="XP_018321721.1">
    <property type="nucleotide sequence ID" value="XM_018466219.2"/>
</dbReference>
<dbReference type="GeneID" id="108734591"/>
<feature type="compositionally biased region" description="Basic and acidic residues" evidence="1">
    <location>
        <begin position="345"/>
        <end position="358"/>
    </location>
</feature>
<proteinExistence type="predicted"/>
<evidence type="ECO:0000313" key="3">
    <source>
        <dbReference type="RefSeq" id="XP_018321720.1"/>
    </source>
</evidence>
<organism evidence="2 4">
    <name type="scientific">Agrilus planipennis</name>
    <name type="common">Emerald ash borer</name>
    <name type="synonym">Agrilus marcopoli</name>
    <dbReference type="NCBI Taxonomy" id="224129"/>
    <lineage>
        <taxon>Eukaryota</taxon>
        <taxon>Metazoa</taxon>
        <taxon>Ecdysozoa</taxon>
        <taxon>Arthropoda</taxon>
        <taxon>Hexapoda</taxon>
        <taxon>Insecta</taxon>
        <taxon>Pterygota</taxon>
        <taxon>Neoptera</taxon>
        <taxon>Endopterygota</taxon>
        <taxon>Coleoptera</taxon>
        <taxon>Polyphaga</taxon>
        <taxon>Elateriformia</taxon>
        <taxon>Buprestoidea</taxon>
        <taxon>Buprestidae</taxon>
        <taxon>Agrilinae</taxon>
        <taxon>Agrilus</taxon>
    </lineage>
</organism>